<dbReference type="CDD" id="cd12830">
    <property type="entry name" value="MtCorA-like"/>
    <property type="match status" value="1"/>
</dbReference>
<dbReference type="EMBL" id="FTNT01000002">
    <property type="protein sequence ID" value="SIR81795.1"/>
    <property type="molecule type" value="Genomic_DNA"/>
</dbReference>
<evidence type="ECO:0000256" key="13">
    <source>
        <dbReference type="SAM" id="Phobius"/>
    </source>
</evidence>
<feature type="transmembrane region" description="Helical" evidence="13">
    <location>
        <begin position="333"/>
        <end position="350"/>
    </location>
</feature>
<evidence type="ECO:0000256" key="4">
    <source>
        <dbReference type="ARBA" id="ARBA00022475"/>
    </source>
</evidence>
<keyword evidence="5 13" id="KW-0812">Transmembrane</keyword>
<comment type="similarity">
    <text evidence="2">Belongs to the CorA metal ion transporter (MIT) (TC 1.A.35) family.</text>
</comment>
<dbReference type="InterPro" id="IPR045861">
    <property type="entry name" value="CorA_cytoplasmic_dom"/>
</dbReference>
<comment type="catalytic activity">
    <reaction evidence="10">
        <text>Mg(2+)(in) = Mg(2+)(out)</text>
        <dbReference type="Rhea" id="RHEA:29827"/>
        <dbReference type="ChEBI" id="CHEBI:18420"/>
    </reaction>
</comment>
<evidence type="ECO:0000256" key="2">
    <source>
        <dbReference type="ARBA" id="ARBA00009765"/>
    </source>
</evidence>
<feature type="compositionally biased region" description="Low complexity" evidence="12">
    <location>
        <begin position="1"/>
        <end position="10"/>
    </location>
</feature>
<name>A0A1N7E1G9_9NOCA</name>
<dbReference type="Gene3D" id="3.30.460.20">
    <property type="entry name" value="CorA soluble domain-like"/>
    <property type="match status" value="1"/>
</dbReference>
<dbReference type="Pfam" id="PF01544">
    <property type="entry name" value="CorA"/>
    <property type="match status" value="1"/>
</dbReference>
<comment type="function">
    <text evidence="11">Mediates influx of magnesium ions. Alternates between open and closed states. Activated by low cytoplasmic Mg(2+) levels. Inactive when cytoplasmic Mg(2+) levels are high.</text>
</comment>
<dbReference type="AlphaFoldDB" id="A0A1N7E1G9"/>
<dbReference type="OrthoDB" id="9803416at2"/>
<protein>
    <submittedName>
        <fullName evidence="14">Magnesium transporter</fullName>
    </submittedName>
</protein>
<organism evidence="14 15">
    <name type="scientific">Williamsia sterculiae</name>
    <dbReference type="NCBI Taxonomy" id="1344003"/>
    <lineage>
        <taxon>Bacteria</taxon>
        <taxon>Bacillati</taxon>
        <taxon>Actinomycetota</taxon>
        <taxon>Actinomycetes</taxon>
        <taxon>Mycobacteriales</taxon>
        <taxon>Nocardiaceae</taxon>
        <taxon>Williamsia</taxon>
    </lineage>
</organism>
<dbReference type="GO" id="GO:0000287">
    <property type="term" value="F:magnesium ion binding"/>
    <property type="evidence" value="ECO:0007669"/>
    <property type="project" value="TreeGrafter"/>
</dbReference>
<gene>
    <name evidence="14" type="ORF">SAMN05445060_1085</name>
</gene>
<dbReference type="GO" id="GO:0015087">
    <property type="term" value="F:cobalt ion transmembrane transporter activity"/>
    <property type="evidence" value="ECO:0007669"/>
    <property type="project" value="TreeGrafter"/>
</dbReference>
<dbReference type="SUPFAM" id="SSF143865">
    <property type="entry name" value="CorA soluble domain-like"/>
    <property type="match status" value="1"/>
</dbReference>
<keyword evidence="3" id="KW-0813">Transport</keyword>
<dbReference type="SUPFAM" id="SSF144083">
    <property type="entry name" value="Magnesium transport protein CorA, transmembrane region"/>
    <property type="match status" value="1"/>
</dbReference>
<evidence type="ECO:0000256" key="12">
    <source>
        <dbReference type="SAM" id="MobiDB-lite"/>
    </source>
</evidence>
<evidence type="ECO:0000256" key="10">
    <source>
        <dbReference type="ARBA" id="ARBA00034269"/>
    </source>
</evidence>
<comment type="subcellular location">
    <subcellularLocation>
        <location evidence="1">Cell membrane</location>
        <topology evidence="1">Multi-pass membrane protein</topology>
    </subcellularLocation>
</comment>
<dbReference type="PANTHER" id="PTHR46494:SF1">
    <property type="entry name" value="CORA FAMILY METAL ION TRANSPORTER (EUROFUNG)"/>
    <property type="match status" value="1"/>
</dbReference>
<dbReference type="Proteomes" id="UP000186218">
    <property type="component" value="Unassembled WGS sequence"/>
</dbReference>
<evidence type="ECO:0000256" key="7">
    <source>
        <dbReference type="ARBA" id="ARBA00022989"/>
    </source>
</evidence>
<feature type="transmembrane region" description="Helical" evidence="13">
    <location>
        <begin position="302"/>
        <end position="321"/>
    </location>
</feature>
<evidence type="ECO:0000256" key="8">
    <source>
        <dbReference type="ARBA" id="ARBA00023065"/>
    </source>
</evidence>
<evidence type="ECO:0000256" key="9">
    <source>
        <dbReference type="ARBA" id="ARBA00023136"/>
    </source>
</evidence>
<evidence type="ECO:0000256" key="5">
    <source>
        <dbReference type="ARBA" id="ARBA00022692"/>
    </source>
</evidence>
<evidence type="ECO:0000256" key="3">
    <source>
        <dbReference type="ARBA" id="ARBA00022448"/>
    </source>
</evidence>
<dbReference type="GO" id="GO:0005886">
    <property type="term" value="C:plasma membrane"/>
    <property type="evidence" value="ECO:0007669"/>
    <property type="project" value="UniProtKB-SubCell"/>
</dbReference>
<keyword evidence="4" id="KW-1003">Cell membrane</keyword>
<dbReference type="FunFam" id="1.20.58.340:FF:000004">
    <property type="entry name" value="Magnesium transport protein CorA"/>
    <property type="match status" value="1"/>
</dbReference>
<sequence>MPSLPSLRPSGGRRSRVHAPHIPIPASRAVVDCGVYIDGHRQPGNHSYQHALAIVREKGRGYVWLGLHSPDAGQMEGVAQTFGLHELMVEDAVQAHQRPKLERYDDTLFLVLKTVSYVPHESIEAASEVVETGEIMVFCGPDFVITVRHGDHTQLTGVRASLERRPQLLELGPTAVMHRIADHVVDTYVEVAEDFETDVDSAEDNIFAPKRGWVEIEPIYLLKREIMELRRAIGPLAVPLQRLTSPDNDLMPKEVRRYFRDVQDHHTAVTERITGYDEVLSSLLDAGQAKVNIQQSTDMRKISAWVAIASVPTMVAGIYGMNFDFMPELKIHYYYPVLMCALVVVCVFLWKTFRKNHWL</sequence>
<keyword evidence="8" id="KW-0406">Ion transport</keyword>
<keyword evidence="9 13" id="KW-0472">Membrane</keyword>
<proteinExistence type="inferred from homology"/>
<evidence type="ECO:0000313" key="14">
    <source>
        <dbReference type="EMBL" id="SIR81795.1"/>
    </source>
</evidence>
<dbReference type="PANTHER" id="PTHR46494">
    <property type="entry name" value="CORA FAMILY METAL ION TRANSPORTER (EUROFUNG)"/>
    <property type="match status" value="1"/>
</dbReference>
<keyword evidence="6" id="KW-0460">Magnesium</keyword>
<evidence type="ECO:0000256" key="6">
    <source>
        <dbReference type="ARBA" id="ARBA00022842"/>
    </source>
</evidence>
<dbReference type="Gene3D" id="1.20.58.340">
    <property type="entry name" value="Magnesium transport protein CorA, transmembrane region"/>
    <property type="match status" value="2"/>
</dbReference>
<dbReference type="RefSeq" id="WP_076477187.1">
    <property type="nucleotide sequence ID" value="NZ_FTNT01000002.1"/>
</dbReference>
<reference evidence="14 15" key="1">
    <citation type="submission" date="2017-01" db="EMBL/GenBank/DDBJ databases">
        <authorList>
            <person name="Mah S.A."/>
            <person name="Swanson W.J."/>
            <person name="Moy G.W."/>
            <person name="Vacquier V.D."/>
        </authorList>
    </citation>
    <scope>NUCLEOTIDE SEQUENCE [LARGE SCALE GENOMIC DNA]</scope>
    <source>
        <strain evidence="14 15">CPCC 203464</strain>
    </source>
</reference>
<dbReference type="GO" id="GO:0050897">
    <property type="term" value="F:cobalt ion binding"/>
    <property type="evidence" value="ECO:0007669"/>
    <property type="project" value="TreeGrafter"/>
</dbReference>
<dbReference type="STRING" id="1344003.SAMN05445060_1085"/>
<dbReference type="GO" id="GO:0015095">
    <property type="term" value="F:magnesium ion transmembrane transporter activity"/>
    <property type="evidence" value="ECO:0007669"/>
    <property type="project" value="TreeGrafter"/>
</dbReference>
<evidence type="ECO:0000313" key="15">
    <source>
        <dbReference type="Proteomes" id="UP000186218"/>
    </source>
</evidence>
<dbReference type="InterPro" id="IPR045863">
    <property type="entry name" value="CorA_TM1_TM2"/>
</dbReference>
<evidence type="ECO:0000256" key="11">
    <source>
        <dbReference type="ARBA" id="ARBA00045497"/>
    </source>
</evidence>
<evidence type="ECO:0000256" key="1">
    <source>
        <dbReference type="ARBA" id="ARBA00004651"/>
    </source>
</evidence>
<keyword evidence="7 13" id="KW-1133">Transmembrane helix</keyword>
<feature type="region of interest" description="Disordered" evidence="12">
    <location>
        <begin position="1"/>
        <end position="21"/>
    </location>
</feature>
<dbReference type="InterPro" id="IPR002523">
    <property type="entry name" value="MgTranspt_CorA/ZnTranspt_ZntB"/>
</dbReference>
<accession>A0A1N7E1G9</accession>
<keyword evidence="15" id="KW-1185">Reference proteome</keyword>